<reference evidence="1" key="1">
    <citation type="submission" date="2020-03" db="EMBL/GenBank/DDBJ databases">
        <title>Draft sequencing of Paenibacilllus sp. S3N08.</title>
        <authorList>
            <person name="Kim D.-U."/>
        </authorList>
    </citation>
    <scope>NUCLEOTIDE SEQUENCE</scope>
    <source>
        <strain evidence="1">S3N08</strain>
    </source>
</reference>
<dbReference type="InterPro" id="IPR025673">
    <property type="entry name" value="PCYCGC"/>
</dbReference>
<evidence type="ECO:0008006" key="3">
    <source>
        <dbReference type="Google" id="ProtNLM"/>
    </source>
</evidence>
<gene>
    <name evidence="1" type="ORF">G9U52_25575</name>
</gene>
<organism evidence="1 2">
    <name type="scientific">Paenibacillus agricola</name>
    <dbReference type="NCBI Taxonomy" id="2716264"/>
    <lineage>
        <taxon>Bacteria</taxon>
        <taxon>Bacillati</taxon>
        <taxon>Bacillota</taxon>
        <taxon>Bacilli</taxon>
        <taxon>Bacillales</taxon>
        <taxon>Paenibacillaceae</taxon>
        <taxon>Paenibacillus</taxon>
    </lineage>
</organism>
<comment type="caution">
    <text evidence="1">The sequence shown here is derived from an EMBL/GenBank/DDBJ whole genome shotgun (WGS) entry which is preliminary data.</text>
</comment>
<dbReference type="Proteomes" id="UP001165962">
    <property type="component" value="Unassembled WGS sequence"/>
</dbReference>
<evidence type="ECO:0000313" key="2">
    <source>
        <dbReference type="Proteomes" id="UP001165962"/>
    </source>
</evidence>
<dbReference type="PROSITE" id="PS51257">
    <property type="entry name" value="PROKAR_LIPOPROTEIN"/>
    <property type="match status" value="1"/>
</dbReference>
<name>A0ABX0J9Q8_9BACL</name>
<protein>
    <recommendedName>
        <fullName evidence="3">Lipoprotein</fullName>
    </recommendedName>
</protein>
<dbReference type="EMBL" id="JAAOIW010000011">
    <property type="protein sequence ID" value="NHN33187.1"/>
    <property type="molecule type" value="Genomic_DNA"/>
</dbReference>
<keyword evidence="2" id="KW-1185">Reference proteome</keyword>
<sequence>MSHNLLKLIMIVMVVFIVSACGKNAEPEISHGQHSTKNGDLQETTAAPDKLPSFLNKYPETTKIVYQLAAQNKDLMKWIPCYCGCGEEAGHQSNLNCFIKVTKSDGTTTWDDHGTRCATCMDIAIKVAQMNKDGRSANEIRSAIDGAYSKGFASPTQTPFPQ</sequence>
<dbReference type="Pfam" id="PF13798">
    <property type="entry name" value="PCYCGC"/>
    <property type="match status" value="1"/>
</dbReference>
<evidence type="ECO:0000313" key="1">
    <source>
        <dbReference type="EMBL" id="NHN33187.1"/>
    </source>
</evidence>
<dbReference type="RefSeq" id="WP_166153499.1">
    <property type="nucleotide sequence ID" value="NZ_JAAOIW010000011.1"/>
</dbReference>
<proteinExistence type="predicted"/>
<accession>A0ABX0J9Q8</accession>